<protein>
    <submittedName>
        <fullName evidence="1">Vegetative incompatibility protein HET-E-1</fullName>
    </submittedName>
</protein>
<organism evidence="1 2">
    <name type="scientific">Passalora fulva</name>
    <name type="common">Tomato leaf mold</name>
    <name type="synonym">Cladosporium fulvum</name>
    <dbReference type="NCBI Taxonomy" id="5499"/>
    <lineage>
        <taxon>Eukaryota</taxon>
        <taxon>Fungi</taxon>
        <taxon>Dikarya</taxon>
        <taxon>Ascomycota</taxon>
        <taxon>Pezizomycotina</taxon>
        <taxon>Dothideomycetes</taxon>
        <taxon>Dothideomycetidae</taxon>
        <taxon>Mycosphaerellales</taxon>
        <taxon>Mycosphaerellaceae</taxon>
        <taxon>Fulvia</taxon>
    </lineage>
</organism>
<dbReference type="Proteomes" id="UP000756132">
    <property type="component" value="Chromosome 5"/>
</dbReference>
<keyword evidence="2" id="KW-1185">Reference proteome</keyword>
<accession>A0A9Q8LHG3</accession>
<dbReference type="EMBL" id="CP090167">
    <property type="protein sequence ID" value="UJO17706.1"/>
    <property type="molecule type" value="Genomic_DNA"/>
</dbReference>
<dbReference type="PANTHER" id="PTHR10622">
    <property type="entry name" value="HET DOMAIN-CONTAINING PROTEIN"/>
    <property type="match status" value="1"/>
</dbReference>
<dbReference type="RefSeq" id="XP_047762072.1">
    <property type="nucleotide sequence ID" value="XM_047904624.1"/>
</dbReference>
<dbReference type="PANTHER" id="PTHR10622:SF10">
    <property type="entry name" value="HET DOMAIN-CONTAINING PROTEIN"/>
    <property type="match status" value="1"/>
</dbReference>
<dbReference type="GeneID" id="71985354"/>
<sequence length="390" mass="43440">MRLLHVAALLESGRLELEEFIGSDVPSYAILSHTWGHDEVLYSDIASGRAHTEHVWIDTCCINKSSSAELQEAINSMYRAETCYVYLKDVNTPTHVDFDIFRCQFRSSRWFSRGWTLQESLVPRSVQFFVSSGKPLWPFSTTSAHDDRRSLVAEITSATNFAEDIIAAGPGVIHERSIATRMSWAATRITTREEDIAYSLLGIFNVNMPLLYGEGRKAFRRLQQTLLDQSDDSSIFCWTSSAREERAGRIQLSGLLADEPSHFSSIAPTIMAARPQNCAQAQPYSMTNKGLQITLPLIQFSRNIYLGLLDCRLVGRGGATHRAAIYIIRLLSGTNQFARLLPDMVVPASAAIDTSSLKVETILVRQGSGPRVHSLTQEDLPSFFTGNARS</sequence>
<name>A0A9Q8LHG3_PASFU</name>
<dbReference type="AlphaFoldDB" id="A0A9Q8LHG3"/>
<dbReference type="OrthoDB" id="20872at2759"/>
<reference evidence="1" key="2">
    <citation type="journal article" date="2022" name="Microb. Genom.">
        <title>A chromosome-scale genome assembly of the tomato pathogen Cladosporium fulvum reveals a compartmentalized genome architecture and the presence of a dispensable chromosome.</title>
        <authorList>
            <person name="Zaccaron A.Z."/>
            <person name="Chen L.H."/>
            <person name="Samaras A."/>
            <person name="Stergiopoulos I."/>
        </authorList>
    </citation>
    <scope>NUCLEOTIDE SEQUENCE</scope>
    <source>
        <strain evidence="1">Race5_Kim</strain>
    </source>
</reference>
<dbReference type="KEGG" id="ffu:CLAFUR5_05476"/>
<evidence type="ECO:0000313" key="1">
    <source>
        <dbReference type="EMBL" id="UJO17706.1"/>
    </source>
</evidence>
<evidence type="ECO:0000313" key="2">
    <source>
        <dbReference type="Proteomes" id="UP000756132"/>
    </source>
</evidence>
<gene>
    <name evidence="1" type="ORF">CLAFUR5_05476</name>
</gene>
<reference evidence="1" key="1">
    <citation type="submission" date="2021-12" db="EMBL/GenBank/DDBJ databases">
        <authorList>
            <person name="Zaccaron A."/>
            <person name="Stergiopoulos I."/>
        </authorList>
    </citation>
    <scope>NUCLEOTIDE SEQUENCE</scope>
    <source>
        <strain evidence="1">Race5_Kim</strain>
    </source>
</reference>
<proteinExistence type="predicted"/>